<dbReference type="SUPFAM" id="SSF55961">
    <property type="entry name" value="Bet v1-like"/>
    <property type="match status" value="1"/>
</dbReference>
<gene>
    <name evidence="1" type="ORF">EG028_25690</name>
</gene>
<name>A0A3N4MA87_9BACT</name>
<dbReference type="InterPro" id="IPR019587">
    <property type="entry name" value="Polyketide_cyclase/dehydratase"/>
</dbReference>
<dbReference type="InterPro" id="IPR023393">
    <property type="entry name" value="START-like_dom_sf"/>
</dbReference>
<dbReference type="EMBL" id="RMBX01000016">
    <property type="protein sequence ID" value="RPD38287.1"/>
    <property type="molecule type" value="Genomic_DNA"/>
</dbReference>
<protein>
    <recommendedName>
        <fullName evidence="3">Polyketide cyclase</fullName>
    </recommendedName>
</protein>
<sequence>MRFLKMFLAAVAVLSVLVFLLSLAFPSTARMERSGSIDAPLEKVYAQIADLRTWPDWNPWSPGYRGREHISLQYSAPSAGIGAWYTWSDTTGNTASGRVEVVAADSTKGIEFNMTDPSMKPVKGYIELKPTTDGKGTAILWRMEAKVGLTPWWKLRGFLMDRIYGASMEDGLNKLRDICEGR</sequence>
<proteinExistence type="predicted"/>
<dbReference type="Pfam" id="PF10604">
    <property type="entry name" value="Polyketide_cyc2"/>
    <property type="match status" value="1"/>
</dbReference>
<evidence type="ECO:0008006" key="3">
    <source>
        <dbReference type="Google" id="ProtNLM"/>
    </source>
</evidence>
<dbReference type="Gene3D" id="3.30.530.20">
    <property type="match status" value="1"/>
</dbReference>
<dbReference type="RefSeq" id="WP_120519162.1">
    <property type="nucleotide sequence ID" value="NZ_QXZY01000016.1"/>
</dbReference>
<dbReference type="AlphaFoldDB" id="A0A3N4MA87"/>
<keyword evidence="2" id="KW-1185">Reference proteome</keyword>
<dbReference type="OrthoDB" id="9807923at2"/>
<evidence type="ECO:0000313" key="1">
    <source>
        <dbReference type="EMBL" id="RPD38287.1"/>
    </source>
</evidence>
<evidence type="ECO:0000313" key="2">
    <source>
        <dbReference type="Proteomes" id="UP000279089"/>
    </source>
</evidence>
<organism evidence="1 2">
    <name type="scientific">Chitinophaga barathri</name>
    <dbReference type="NCBI Taxonomy" id="1647451"/>
    <lineage>
        <taxon>Bacteria</taxon>
        <taxon>Pseudomonadati</taxon>
        <taxon>Bacteroidota</taxon>
        <taxon>Chitinophagia</taxon>
        <taxon>Chitinophagales</taxon>
        <taxon>Chitinophagaceae</taxon>
        <taxon>Chitinophaga</taxon>
    </lineage>
</organism>
<accession>A0A3N4MA87</accession>
<comment type="caution">
    <text evidence="1">The sequence shown here is derived from an EMBL/GenBank/DDBJ whole genome shotgun (WGS) entry which is preliminary data.</text>
</comment>
<reference evidence="2" key="1">
    <citation type="submission" date="2018-11" db="EMBL/GenBank/DDBJ databases">
        <title>Chitinophaga lutea sp.nov., isolate from arsenic contaminated soil.</title>
        <authorList>
            <person name="Zong Y."/>
        </authorList>
    </citation>
    <scope>NUCLEOTIDE SEQUENCE [LARGE SCALE GENOMIC DNA]</scope>
    <source>
        <strain evidence="2">YLT18</strain>
    </source>
</reference>
<dbReference type="Proteomes" id="UP000279089">
    <property type="component" value="Unassembled WGS sequence"/>
</dbReference>